<accession>A0ACB8M8H6</accession>
<proteinExistence type="predicted"/>
<reference evidence="2" key="1">
    <citation type="journal article" date="2023" name="Hortic. Res.">
        <title>A chromosome-level phased genome enabling allele-level studies in sweet orange: a case study on citrus Huanglongbing tolerance.</title>
        <authorList>
            <person name="Wu B."/>
            <person name="Yu Q."/>
            <person name="Deng Z."/>
            <person name="Duan Y."/>
            <person name="Luo F."/>
            <person name="Gmitter F. Jr."/>
        </authorList>
    </citation>
    <scope>NUCLEOTIDE SEQUENCE [LARGE SCALE GENOMIC DNA]</scope>
    <source>
        <strain evidence="2">cv. Valencia</strain>
    </source>
</reference>
<evidence type="ECO:0000313" key="1">
    <source>
        <dbReference type="EMBL" id="KAH9781730.1"/>
    </source>
</evidence>
<evidence type="ECO:0000313" key="2">
    <source>
        <dbReference type="Proteomes" id="UP000829398"/>
    </source>
</evidence>
<sequence length="998" mass="110376">MKENCMEPFFVFQVFCVGLWCLDEYWYYSLFTLFMLFMFESTMAKSRLKTLTEIRRVRVDNQTIMVHRCGKWVKLAGTDLVPGDVVSIGRSSGQTGEDKSVPADMLILGGSAIVNEAILTGESTPQWKVSIMGRETGEKLSARRDKSHVLFGGTKILQHTPDKTFPLKTPDGGCLAVVLRTGFETSQGKLMRTILFSTERVTANSWESGLFILFLVVFAVIAAGYVLKKGMEDPTRSKYKLFLSCSLIITSVIPPELPMELSIAVNTSLIALARRGIFCTEPFRIPFAGKVDMCCFDKTGTLTSDDMEFRGVVGLSNAELEDDMTKVPVRTQEILASCHALVFVDNKLVGDPLEKAALKGIDWSYKSDEKAMPKRGGGNAVQIVQRHHFASHLKRMSVVVRVQEEFFAFVKGAPETIQDRLTDLPSSYIETYKKYTHQGSRVLALAFKSLPDMTVSDARSLHRDEVENSLTFAGFAVFNCPIREDSAKILSELKNSSQDLAMITGDQALTACYVASQVHIVTKPVLILCPVKNGKVYEWVSPDETEKIQYSEKEVEGLTDAHDLCIGGDCFEMLQQTSAVLRVIPYVKVFARVAPEQKELILTTFKAVGRMTLMCGDGTNDVGALKQAHVGVALLNAVPPTQSGNSSSEASKDENTKSVKSKKSKSASEAASKAMSLNSEGTSKGKASARLEANSRTAGNRHLTAAEMQREKLKKMMEELNEEGDGRSAPIVKLGDASMASPFTAKHASVAPTTDIIRQGRSTLVTTLQMFKILGLNCLATAYVLSVMYLDGVKLGDVQATISGVFTAAFFLFISHARPLPTLSAARPHPNIFCSYVFLSLMGQFAIHLFFLISSVKEAEKYMPDECIEPDADFHPNLVNTVSYMVNMMIQVATFAVNYMGHPFNQSISENKPFMYALMGAVGFFTVITSDLLRSLNDWLKLVPLPSGLRDKLLIWAGLMFLGCYSWERFLRWAFPGKVPAWRKRQRLAAANLEKKHV</sequence>
<protein>
    <submittedName>
        <fullName evidence="1">Manganese-transporting ATPase PDR2</fullName>
    </submittedName>
</protein>
<name>A0ACB8M8H6_CITSI</name>
<keyword evidence="2" id="KW-1185">Reference proteome</keyword>
<dbReference type="Proteomes" id="UP000829398">
    <property type="component" value="Chromosome 3"/>
</dbReference>
<comment type="caution">
    <text evidence="1">The sequence shown here is derived from an EMBL/GenBank/DDBJ whole genome shotgun (WGS) entry which is preliminary data.</text>
</comment>
<gene>
    <name evidence="1" type="ORF">KPL71_008585</name>
</gene>
<organism evidence="1 2">
    <name type="scientific">Citrus sinensis</name>
    <name type="common">Sweet orange</name>
    <name type="synonym">Citrus aurantium var. sinensis</name>
    <dbReference type="NCBI Taxonomy" id="2711"/>
    <lineage>
        <taxon>Eukaryota</taxon>
        <taxon>Viridiplantae</taxon>
        <taxon>Streptophyta</taxon>
        <taxon>Embryophyta</taxon>
        <taxon>Tracheophyta</taxon>
        <taxon>Spermatophyta</taxon>
        <taxon>Magnoliopsida</taxon>
        <taxon>eudicotyledons</taxon>
        <taxon>Gunneridae</taxon>
        <taxon>Pentapetalae</taxon>
        <taxon>rosids</taxon>
        <taxon>malvids</taxon>
        <taxon>Sapindales</taxon>
        <taxon>Rutaceae</taxon>
        <taxon>Aurantioideae</taxon>
        <taxon>Citrus</taxon>
    </lineage>
</organism>
<dbReference type="EMBL" id="CM039172">
    <property type="protein sequence ID" value="KAH9781730.1"/>
    <property type="molecule type" value="Genomic_DNA"/>
</dbReference>